<feature type="domain" description="Aminotransferase class V" evidence="11">
    <location>
        <begin position="4"/>
        <end position="366"/>
    </location>
</feature>
<keyword evidence="4" id="KW-0808">Transferase</keyword>
<dbReference type="SUPFAM" id="SSF53383">
    <property type="entry name" value="PLP-dependent transferases"/>
    <property type="match status" value="1"/>
</dbReference>
<evidence type="ECO:0000259" key="11">
    <source>
        <dbReference type="Pfam" id="PF00266"/>
    </source>
</evidence>
<comment type="cofactor">
    <cofactor evidence="1 10">
        <name>pyridoxal 5'-phosphate</name>
        <dbReference type="ChEBI" id="CHEBI:597326"/>
    </cofactor>
</comment>
<dbReference type="PROSITE" id="PS00595">
    <property type="entry name" value="AA_TRANSFER_CLASS_5"/>
    <property type="match status" value="1"/>
</dbReference>
<evidence type="ECO:0000313" key="12">
    <source>
        <dbReference type="EMBL" id="MFC5447198.1"/>
    </source>
</evidence>
<keyword evidence="5" id="KW-0479">Metal-binding</keyword>
<dbReference type="InterPro" id="IPR000192">
    <property type="entry name" value="Aminotrans_V_dom"/>
</dbReference>
<evidence type="ECO:0000256" key="3">
    <source>
        <dbReference type="ARBA" id="ARBA00012239"/>
    </source>
</evidence>
<reference evidence="13" key="1">
    <citation type="journal article" date="2019" name="Int. J. Syst. Evol. Microbiol.">
        <title>The Global Catalogue of Microorganisms (GCM) 10K type strain sequencing project: providing services to taxonomists for standard genome sequencing and annotation.</title>
        <authorList>
            <consortium name="The Broad Institute Genomics Platform"/>
            <consortium name="The Broad Institute Genome Sequencing Center for Infectious Disease"/>
            <person name="Wu L."/>
            <person name="Ma J."/>
        </authorList>
    </citation>
    <scope>NUCLEOTIDE SEQUENCE [LARGE SCALE GENOMIC DNA]</scope>
    <source>
        <strain evidence="13">KACC 11904</strain>
    </source>
</reference>
<dbReference type="RefSeq" id="WP_270878475.1">
    <property type="nucleotide sequence ID" value="NZ_JAQFVF010000019.1"/>
</dbReference>
<comment type="catalytic activity">
    <reaction evidence="9">
        <text>(sulfur carrier)-H + L-cysteine = (sulfur carrier)-SH + L-alanine</text>
        <dbReference type="Rhea" id="RHEA:43892"/>
        <dbReference type="Rhea" id="RHEA-COMP:14737"/>
        <dbReference type="Rhea" id="RHEA-COMP:14739"/>
        <dbReference type="ChEBI" id="CHEBI:29917"/>
        <dbReference type="ChEBI" id="CHEBI:35235"/>
        <dbReference type="ChEBI" id="CHEBI:57972"/>
        <dbReference type="ChEBI" id="CHEBI:64428"/>
        <dbReference type="EC" id="2.8.1.7"/>
    </reaction>
</comment>
<dbReference type="EC" id="2.8.1.7" evidence="3"/>
<dbReference type="Pfam" id="PF00266">
    <property type="entry name" value="Aminotran_5"/>
    <property type="match status" value="1"/>
</dbReference>
<gene>
    <name evidence="12" type="ORF">ACFPOG_02935</name>
</gene>
<protein>
    <recommendedName>
        <fullName evidence="3">cysteine desulfurase</fullName>
        <ecNumber evidence="3">2.8.1.7</ecNumber>
    </recommendedName>
</protein>
<evidence type="ECO:0000256" key="6">
    <source>
        <dbReference type="ARBA" id="ARBA00022898"/>
    </source>
</evidence>
<dbReference type="InterPro" id="IPR015424">
    <property type="entry name" value="PyrdxlP-dep_Trfase"/>
</dbReference>
<comment type="caution">
    <text evidence="12">The sequence shown here is derived from an EMBL/GenBank/DDBJ whole genome shotgun (WGS) entry which is preliminary data.</text>
</comment>
<dbReference type="Gene3D" id="1.10.260.50">
    <property type="match status" value="1"/>
</dbReference>
<dbReference type="InterPro" id="IPR016454">
    <property type="entry name" value="Cysteine_dSase"/>
</dbReference>
<dbReference type="Gene3D" id="3.90.1150.10">
    <property type="entry name" value="Aspartate Aminotransferase, domain 1"/>
    <property type="match status" value="1"/>
</dbReference>
<dbReference type="Proteomes" id="UP001596044">
    <property type="component" value="Unassembled WGS sequence"/>
</dbReference>
<comment type="similarity">
    <text evidence="2">Belongs to the class-V pyridoxal-phosphate-dependent aminotransferase family. NifS/IscS subfamily.</text>
</comment>
<evidence type="ECO:0000313" key="13">
    <source>
        <dbReference type="Proteomes" id="UP001596044"/>
    </source>
</evidence>
<sequence>MNPIYFDHAATTPVHPEVVEAMLPYYTGFFGNPSSTHSFGRTTRTALNRFRDSMARSLSCPPAQLIYTSGGTESNNMAIFGTVHANKEGKKHIITTQIEHHAVLHPCERLESLGYEVTYLPVGQTGLIQLEDVEAAIRPDTALISVMYVNNEVGTIQPIEQIGHLARSHNIPFHVDAVQALGKLPLNLSELPIDLLSISAHKINGPKGVGALYVAKHMMLTPYMFGGAQERKRRAGTENVAGIAGFAKAVEICVPNLLNMQPEIAELRQLMIDTLDQHLGWDGFVVNGHKEQHVPNILNISFPGVSTETLLMNLDLEGIAAASGSACTSGSLEVSHVLQAMHLPENVTNSAVRFSFGMGNSKEQIESAAHKLATIVKRLRTK</sequence>
<evidence type="ECO:0000256" key="2">
    <source>
        <dbReference type="ARBA" id="ARBA00006490"/>
    </source>
</evidence>
<organism evidence="12 13">
    <name type="scientific">Paenibacillus aestuarii</name>
    <dbReference type="NCBI Taxonomy" id="516965"/>
    <lineage>
        <taxon>Bacteria</taxon>
        <taxon>Bacillati</taxon>
        <taxon>Bacillota</taxon>
        <taxon>Bacilli</taxon>
        <taxon>Bacillales</taxon>
        <taxon>Paenibacillaceae</taxon>
        <taxon>Paenibacillus</taxon>
    </lineage>
</organism>
<keyword evidence="8" id="KW-0411">Iron-sulfur</keyword>
<keyword evidence="6" id="KW-0663">Pyridoxal phosphate</keyword>
<dbReference type="InterPro" id="IPR020578">
    <property type="entry name" value="Aminotrans_V_PyrdxlP_BS"/>
</dbReference>
<dbReference type="PANTHER" id="PTHR11601">
    <property type="entry name" value="CYSTEINE DESULFURYLASE FAMILY MEMBER"/>
    <property type="match status" value="1"/>
</dbReference>
<dbReference type="InterPro" id="IPR015421">
    <property type="entry name" value="PyrdxlP-dep_Trfase_major"/>
</dbReference>
<dbReference type="PANTHER" id="PTHR11601:SF34">
    <property type="entry name" value="CYSTEINE DESULFURASE"/>
    <property type="match status" value="1"/>
</dbReference>
<dbReference type="NCBIfam" id="NF002806">
    <property type="entry name" value="PRK02948.1"/>
    <property type="match status" value="1"/>
</dbReference>
<dbReference type="InterPro" id="IPR015422">
    <property type="entry name" value="PyrdxlP-dep_Trfase_small"/>
</dbReference>
<proteinExistence type="inferred from homology"/>
<accession>A0ABW0K1D1</accession>
<dbReference type="Gene3D" id="3.40.640.10">
    <property type="entry name" value="Type I PLP-dependent aspartate aminotransferase-like (Major domain)"/>
    <property type="match status" value="1"/>
</dbReference>
<evidence type="ECO:0000256" key="9">
    <source>
        <dbReference type="ARBA" id="ARBA00050776"/>
    </source>
</evidence>
<evidence type="ECO:0000256" key="1">
    <source>
        <dbReference type="ARBA" id="ARBA00001933"/>
    </source>
</evidence>
<evidence type="ECO:0000256" key="4">
    <source>
        <dbReference type="ARBA" id="ARBA00022679"/>
    </source>
</evidence>
<keyword evidence="7" id="KW-0408">Iron</keyword>
<keyword evidence="13" id="KW-1185">Reference proteome</keyword>
<evidence type="ECO:0000256" key="7">
    <source>
        <dbReference type="ARBA" id="ARBA00023004"/>
    </source>
</evidence>
<evidence type="ECO:0000256" key="10">
    <source>
        <dbReference type="RuleBase" id="RU004504"/>
    </source>
</evidence>
<dbReference type="PIRSF" id="PIRSF005572">
    <property type="entry name" value="NifS"/>
    <property type="match status" value="1"/>
</dbReference>
<evidence type="ECO:0000256" key="8">
    <source>
        <dbReference type="ARBA" id="ARBA00023014"/>
    </source>
</evidence>
<dbReference type="EMBL" id="JBHSMJ010000006">
    <property type="protein sequence ID" value="MFC5447198.1"/>
    <property type="molecule type" value="Genomic_DNA"/>
</dbReference>
<name>A0ABW0K1D1_9BACL</name>
<evidence type="ECO:0000256" key="5">
    <source>
        <dbReference type="ARBA" id="ARBA00022723"/>
    </source>
</evidence>